<evidence type="ECO:0000256" key="1">
    <source>
        <dbReference type="ARBA" id="ARBA00012452"/>
    </source>
</evidence>
<feature type="domain" description="GST N-terminal" evidence="3">
    <location>
        <begin position="4"/>
        <end position="85"/>
    </location>
</feature>
<gene>
    <name evidence="5" type="ORF">ABGN05_04705</name>
</gene>
<dbReference type="EMBL" id="JBDPGJ010000001">
    <property type="protein sequence ID" value="MEX0404961.1"/>
    <property type="molecule type" value="Genomic_DNA"/>
</dbReference>
<accession>A0ABV3SEJ5</accession>
<dbReference type="PROSITE" id="PS50404">
    <property type="entry name" value="GST_NTER"/>
    <property type="match status" value="1"/>
</dbReference>
<dbReference type="SUPFAM" id="SSF47616">
    <property type="entry name" value="GST C-terminal domain-like"/>
    <property type="match status" value="1"/>
</dbReference>
<dbReference type="SFLD" id="SFLDS00019">
    <property type="entry name" value="Glutathione_Transferase_(cytos"/>
    <property type="match status" value="1"/>
</dbReference>
<dbReference type="EC" id="2.5.1.18" evidence="1"/>
<dbReference type="Pfam" id="PF00043">
    <property type="entry name" value="GST_C"/>
    <property type="match status" value="1"/>
</dbReference>
<evidence type="ECO:0000313" key="6">
    <source>
        <dbReference type="Proteomes" id="UP001556692"/>
    </source>
</evidence>
<organism evidence="5 6">
    <name type="scientific">Aquibium pacificus</name>
    <dbReference type="NCBI Taxonomy" id="3153579"/>
    <lineage>
        <taxon>Bacteria</taxon>
        <taxon>Pseudomonadati</taxon>
        <taxon>Pseudomonadota</taxon>
        <taxon>Alphaproteobacteria</taxon>
        <taxon>Hyphomicrobiales</taxon>
        <taxon>Phyllobacteriaceae</taxon>
        <taxon>Aquibium</taxon>
    </lineage>
</organism>
<protein>
    <recommendedName>
        <fullName evidence="1">glutathione transferase</fullName>
        <ecNumber evidence="1">2.5.1.18</ecNumber>
    </recommendedName>
</protein>
<dbReference type="PROSITE" id="PS50405">
    <property type="entry name" value="GST_CTER"/>
    <property type="match status" value="1"/>
</dbReference>
<dbReference type="InterPro" id="IPR010987">
    <property type="entry name" value="Glutathione-S-Trfase_C-like"/>
</dbReference>
<sequence>MAAERPRLFGAAYSVYVRIARLALIEKSVDHELVPVDIFSPEGIPEWYRERHPFGKIPAFEHDGFRLFETAAITRYIDEVFPGSALQPADVRERAVMTQIVSLLDAYAYRTLVWDIYVETVSKPRDGGATDAARVATALPRARTCLETLESFKRPGRWLLGDRLRLADLHAAPMFAFFQKAPTGRDMIAECEGLAHWWDAIHSRASFASTETNE</sequence>
<feature type="domain" description="GST C-terminal" evidence="4">
    <location>
        <begin position="90"/>
        <end position="214"/>
    </location>
</feature>
<dbReference type="SFLD" id="SFLDG00358">
    <property type="entry name" value="Main_(cytGST)"/>
    <property type="match status" value="1"/>
</dbReference>
<dbReference type="RefSeq" id="WP_367952820.1">
    <property type="nucleotide sequence ID" value="NZ_JBDPGJ010000001.1"/>
</dbReference>
<dbReference type="SUPFAM" id="SSF52833">
    <property type="entry name" value="Thioredoxin-like"/>
    <property type="match status" value="1"/>
</dbReference>
<dbReference type="InterPro" id="IPR004045">
    <property type="entry name" value="Glutathione_S-Trfase_N"/>
</dbReference>
<evidence type="ECO:0000259" key="4">
    <source>
        <dbReference type="PROSITE" id="PS50405"/>
    </source>
</evidence>
<dbReference type="InterPro" id="IPR040079">
    <property type="entry name" value="Glutathione_S-Trfase"/>
</dbReference>
<name>A0ABV3SEJ5_9HYPH</name>
<evidence type="ECO:0000256" key="2">
    <source>
        <dbReference type="ARBA" id="ARBA00022679"/>
    </source>
</evidence>
<dbReference type="CDD" id="cd00299">
    <property type="entry name" value="GST_C_family"/>
    <property type="match status" value="1"/>
</dbReference>
<dbReference type="PANTHER" id="PTHR43900:SF3">
    <property type="entry name" value="GLUTATHIONE S-TRANSFERASE RHO"/>
    <property type="match status" value="1"/>
</dbReference>
<dbReference type="Proteomes" id="UP001556692">
    <property type="component" value="Unassembled WGS sequence"/>
</dbReference>
<dbReference type="InterPro" id="IPR036249">
    <property type="entry name" value="Thioredoxin-like_sf"/>
</dbReference>
<proteinExistence type="predicted"/>
<dbReference type="InterPro" id="IPR004046">
    <property type="entry name" value="GST_C"/>
</dbReference>
<dbReference type="Pfam" id="PF13417">
    <property type="entry name" value="GST_N_3"/>
    <property type="match status" value="1"/>
</dbReference>
<reference evidence="5 6" key="1">
    <citation type="submission" date="2024-05" db="EMBL/GenBank/DDBJ databases">
        <authorList>
            <person name="Jiang F."/>
        </authorList>
    </citation>
    <scope>NUCLEOTIDE SEQUENCE [LARGE SCALE GENOMIC DNA]</scope>
    <source>
        <strain evidence="5 6">LZ166</strain>
    </source>
</reference>
<dbReference type="PANTHER" id="PTHR43900">
    <property type="entry name" value="GLUTATHIONE S-TRANSFERASE RHO"/>
    <property type="match status" value="1"/>
</dbReference>
<dbReference type="Gene3D" id="3.40.30.10">
    <property type="entry name" value="Glutaredoxin"/>
    <property type="match status" value="1"/>
</dbReference>
<comment type="caution">
    <text evidence="5">The sequence shown here is derived from an EMBL/GenBank/DDBJ whole genome shotgun (WGS) entry which is preliminary data.</text>
</comment>
<evidence type="ECO:0000259" key="3">
    <source>
        <dbReference type="PROSITE" id="PS50404"/>
    </source>
</evidence>
<dbReference type="InterPro" id="IPR036282">
    <property type="entry name" value="Glutathione-S-Trfase_C_sf"/>
</dbReference>
<keyword evidence="6" id="KW-1185">Reference proteome</keyword>
<dbReference type="Gene3D" id="1.20.1050.10">
    <property type="match status" value="1"/>
</dbReference>
<evidence type="ECO:0000313" key="5">
    <source>
        <dbReference type="EMBL" id="MEX0404961.1"/>
    </source>
</evidence>
<keyword evidence="2" id="KW-0808">Transferase</keyword>